<evidence type="ECO:0000313" key="1">
    <source>
        <dbReference type="EMBL" id="TKC51452.1"/>
    </source>
</evidence>
<reference evidence="2" key="1">
    <citation type="journal article" date="2019" name="IScience">
        <title>Narwhal Genome Reveals Long-Term Low Genetic Diversity despite Current Large Abundance Size.</title>
        <authorList>
            <person name="Westbury M.V."/>
            <person name="Petersen B."/>
            <person name="Garde E."/>
            <person name="Heide-Jorgensen M.P."/>
            <person name="Lorenzen E.D."/>
        </authorList>
    </citation>
    <scope>NUCLEOTIDE SEQUENCE [LARGE SCALE GENOMIC DNA]</scope>
</reference>
<evidence type="ECO:0000313" key="2">
    <source>
        <dbReference type="Proteomes" id="UP000308365"/>
    </source>
</evidence>
<organism evidence="1 2">
    <name type="scientific">Monodon monoceros</name>
    <name type="common">Narwhal</name>
    <name type="synonym">Ceratodon monodon</name>
    <dbReference type="NCBI Taxonomy" id="40151"/>
    <lineage>
        <taxon>Eukaryota</taxon>
        <taxon>Metazoa</taxon>
        <taxon>Chordata</taxon>
        <taxon>Craniata</taxon>
        <taxon>Vertebrata</taxon>
        <taxon>Euteleostomi</taxon>
        <taxon>Mammalia</taxon>
        <taxon>Eutheria</taxon>
        <taxon>Laurasiatheria</taxon>
        <taxon>Artiodactyla</taxon>
        <taxon>Whippomorpha</taxon>
        <taxon>Cetacea</taxon>
        <taxon>Odontoceti</taxon>
        <taxon>Monodontidae</taxon>
        <taxon>Monodon</taxon>
    </lineage>
</organism>
<sequence>MKMDPPTPLNRCLQCPLCTGCGAEEVWMLPRGAWSQPLRLGHTGAPFVPGVGDLYKVKSRSSLLLPHPKGLSACDEAGEGLGSKYVTHRFSAGTASIPDILQTGWLRPDHTCPGRKQACGFVLLCIPSLGPRDIQTSDPEEQTEQG</sequence>
<dbReference type="AlphaFoldDB" id="A0A4U1FMX4"/>
<protein>
    <submittedName>
        <fullName evidence="1">Uncharacterized protein</fullName>
    </submittedName>
</protein>
<name>A0A4U1FMX4_MONMO</name>
<gene>
    <name evidence="1" type="ORF">EI555_019990</name>
</gene>
<proteinExistence type="predicted"/>
<comment type="caution">
    <text evidence="1">The sequence shown here is derived from an EMBL/GenBank/DDBJ whole genome shotgun (WGS) entry which is preliminary data.</text>
</comment>
<dbReference type="Proteomes" id="UP000308365">
    <property type="component" value="Unassembled WGS sequence"/>
</dbReference>
<dbReference type="EMBL" id="RWIC01000052">
    <property type="protein sequence ID" value="TKC51452.1"/>
    <property type="molecule type" value="Genomic_DNA"/>
</dbReference>
<accession>A0A4U1FMX4</accession>